<dbReference type="PANTHER" id="PTHR38474">
    <property type="entry name" value="SLR0299 PROTEIN"/>
    <property type="match status" value="1"/>
</dbReference>
<dbReference type="EMBL" id="LMZQ01000016">
    <property type="protein sequence ID" value="KRT14566.1"/>
    <property type="molecule type" value="Genomic_DNA"/>
</dbReference>
<dbReference type="Pfam" id="PF00302">
    <property type="entry name" value="CAT"/>
    <property type="match status" value="1"/>
</dbReference>
<dbReference type="PIRSF" id="PIRSF000440">
    <property type="entry name" value="CAT"/>
    <property type="match status" value="1"/>
</dbReference>
<sequence length="218" mass="25039">MKEKIDINTWIRKDHFKFFSAFDEPFFGVTVEVDCTATYEEAKEHNVSFFLLYLHKSLVAANQVEPFSYRIIDGEVWKYNRVNAAATINRPNGTFGFGYMDFYHDFENFRTAANNEIEKVQGSTGLIPSSSGENVIHYSALPWLNFTSLSHARNFAYQDSCPKISFGKVRDENGRKIMSVSIHVNHALMDGYSVAQFVDAYQELLNKKRLANIFNSKL</sequence>
<evidence type="ECO:0000313" key="2">
    <source>
        <dbReference type="EMBL" id="KRT14566.1"/>
    </source>
</evidence>
<dbReference type="InterPro" id="IPR001707">
    <property type="entry name" value="Cmp_AcTrfase"/>
</dbReference>
<name>A0A0T5VL43_9SPHI</name>
<dbReference type="RefSeq" id="WP_057933790.1">
    <property type="nucleotide sequence ID" value="NZ_LMZQ01000016.1"/>
</dbReference>
<dbReference type="OrthoDB" id="9801766at2"/>
<feature type="active site" description="Proton acceptor" evidence="1">
    <location>
        <position position="186"/>
    </location>
</feature>
<comment type="caution">
    <text evidence="2">The sequence shown here is derived from an EMBL/GenBank/DDBJ whole genome shotgun (WGS) entry which is preliminary data.</text>
</comment>
<dbReference type="SUPFAM" id="SSF52777">
    <property type="entry name" value="CoA-dependent acyltransferases"/>
    <property type="match status" value="1"/>
</dbReference>
<dbReference type="Gene3D" id="3.30.559.10">
    <property type="entry name" value="Chloramphenicol acetyltransferase-like domain"/>
    <property type="match status" value="1"/>
</dbReference>
<keyword evidence="2" id="KW-0808">Transferase</keyword>
<gene>
    <name evidence="2" type="ORF">ASU31_18645</name>
</gene>
<dbReference type="GO" id="GO:0008811">
    <property type="term" value="F:chloramphenicol O-acetyltransferase activity"/>
    <property type="evidence" value="ECO:0007669"/>
    <property type="project" value="InterPro"/>
</dbReference>
<protein>
    <submittedName>
        <fullName evidence="2">Chloramphenicol acetyltransferase</fullName>
    </submittedName>
</protein>
<evidence type="ECO:0000256" key="1">
    <source>
        <dbReference type="PIRSR" id="PIRSR000440-1"/>
    </source>
</evidence>
<dbReference type="SMART" id="SM01059">
    <property type="entry name" value="CAT"/>
    <property type="match status" value="1"/>
</dbReference>
<keyword evidence="3" id="KW-1185">Reference proteome</keyword>
<organism evidence="2 3">
    <name type="scientific">Pedobacter ginsenosidimutans</name>
    <dbReference type="NCBI Taxonomy" id="687842"/>
    <lineage>
        <taxon>Bacteria</taxon>
        <taxon>Pseudomonadati</taxon>
        <taxon>Bacteroidota</taxon>
        <taxon>Sphingobacteriia</taxon>
        <taxon>Sphingobacteriales</taxon>
        <taxon>Sphingobacteriaceae</taxon>
        <taxon>Pedobacter</taxon>
    </lineage>
</organism>
<accession>A0A0T5VL43</accession>
<reference evidence="2 3" key="1">
    <citation type="submission" date="2015-11" db="EMBL/GenBank/DDBJ databases">
        <title>Sequence of Pedobacter ginsenosidimutans.</title>
        <authorList>
            <person name="Carson E."/>
            <person name="Keyser V."/>
            <person name="Newman J."/>
            <person name="Miller J."/>
        </authorList>
    </citation>
    <scope>NUCLEOTIDE SEQUENCE [LARGE SCALE GENOMIC DNA]</scope>
    <source>
        <strain evidence="2 3">KACC 14530</strain>
    </source>
</reference>
<dbReference type="InterPro" id="IPR023213">
    <property type="entry name" value="CAT-like_dom_sf"/>
</dbReference>
<dbReference type="STRING" id="687842.ASU31_18645"/>
<proteinExistence type="predicted"/>
<dbReference type="Proteomes" id="UP000051950">
    <property type="component" value="Unassembled WGS sequence"/>
</dbReference>
<evidence type="ECO:0000313" key="3">
    <source>
        <dbReference type="Proteomes" id="UP000051950"/>
    </source>
</evidence>
<dbReference type="AlphaFoldDB" id="A0A0T5VL43"/>
<dbReference type="PANTHER" id="PTHR38474:SF1">
    <property type="entry name" value="SLR0299 PROTEIN"/>
    <property type="match status" value="1"/>
</dbReference>